<dbReference type="Proteomes" id="UP001500192">
    <property type="component" value="Unassembled WGS sequence"/>
</dbReference>
<dbReference type="Gene3D" id="3.40.250.10">
    <property type="entry name" value="Rhodanese-like domain"/>
    <property type="match status" value="2"/>
</dbReference>
<dbReference type="Gene3D" id="3.60.15.10">
    <property type="entry name" value="Ribonuclease Z/Hydroxyacylglutathione hydrolase-like"/>
    <property type="match status" value="1"/>
</dbReference>
<evidence type="ECO:0000313" key="4">
    <source>
        <dbReference type="Proteomes" id="UP001500192"/>
    </source>
</evidence>
<keyword evidence="4" id="KW-1185">Reference proteome</keyword>
<comment type="caution">
    <text evidence="3">The sequence shown here is derived from an EMBL/GenBank/DDBJ whole genome shotgun (WGS) entry which is preliminary data.</text>
</comment>
<dbReference type="Pfam" id="PF00581">
    <property type="entry name" value="Rhodanese"/>
    <property type="match status" value="1"/>
</dbReference>
<name>A0ABP9PY37_9PSEU</name>
<sequence length="453" mass="48603">MIEVVPIDTPALGDRSYVVHDGEVAFVVDPQRDIDRVLAVLEDRGVRLTDVFETHLHNDYVTGGLALARAAGAAYHVNAADEVSFERHPIEPGHTVDIGAMRVRAVATPGHTFTHLAYVLETPGEPPAVFTGGSLLFGSTGRPDLLGPAHTGELVHAQYTSARRLAAELPDETRVFPTHGFGSFCSATQSEAEASTIGGEKRANPVLTRSEREYVDSLLAGLDAYPAYYAHMAPANAAGPEAPDLTEPRRAEAAELRRRIEAGEWVVDLRHRTAFAAGHVSGTLNFGLDGGFATYLGWLIPWGTPLTVLGETAADVATAQRELVRIGIDRLEAAATGSPREWTGGGLRSYPTAAFADLAQVRHHRPVVVLDVRRDQEWAEGHLDGAVHFPLHELPARIEEVPGGEVWVHCRSGYRASIAASLLAAAGRRVVLVDDDYDRAAPAGIPLAEPVSP</sequence>
<evidence type="ECO:0000313" key="3">
    <source>
        <dbReference type="EMBL" id="GAA5154076.1"/>
    </source>
</evidence>
<dbReference type="SUPFAM" id="SSF52821">
    <property type="entry name" value="Rhodanese/Cell cycle control phosphatase"/>
    <property type="match status" value="2"/>
</dbReference>
<dbReference type="InterPro" id="IPR051682">
    <property type="entry name" value="Mito_Persulfide_Diox"/>
</dbReference>
<dbReference type="SUPFAM" id="SSF56281">
    <property type="entry name" value="Metallo-hydrolase/oxidoreductase"/>
    <property type="match status" value="1"/>
</dbReference>
<dbReference type="CDD" id="cd00158">
    <property type="entry name" value="RHOD"/>
    <property type="match status" value="1"/>
</dbReference>
<protein>
    <submittedName>
        <fullName evidence="3">MBL fold metallo-hydrolase</fullName>
    </submittedName>
</protein>
<dbReference type="InterPro" id="IPR001279">
    <property type="entry name" value="Metallo-B-lactamas"/>
</dbReference>
<dbReference type="RefSeq" id="WP_346052238.1">
    <property type="nucleotide sequence ID" value="NZ_BAABIB010000018.1"/>
</dbReference>
<dbReference type="PANTHER" id="PTHR43084:SF1">
    <property type="entry name" value="PERSULFIDE DIOXYGENASE ETHE1, MITOCHONDRIAL"/>
    <property type="match status" value="1"/>
</dbReference>
<reference evidence="4" key="1">
    <citation type="journal article" date="2019" name="Int. J. Syst. Evol. Microbiol.">
        <title>The Global Catalogue of Microorganisms (GCM) 10K type strain sequencing project: providing services to taxonomists for standard genome sequencing and annotation.</title>
        <authorList>
            <consortium name="The Broad Institute Genomics Platform"/>
            <consortium name="The Broad Institute Genome Sequencing Center for Infectious Disease"/>
            <person name="Wu L."/>
            <person name="Ma J."/>
        </authorList>
    </citation>
    <scope>NUCLEOTIDE SEQUENCE [LARGE SCALE GENOMIC DNA]</scope>
    <source>
        <strain evidence="4">JCM 18054</strain>
    </source>
</reference>
<dbReference type="Pfam" id="PF00753">
    <property type="entry name" value="Lactamase_B"/>
    <property type="match status" value="1"/>
</dbReference>
<dbReference type="InterPro" id="IPR001763">
    <property type="entry name" value="Rhodanese-like_dom"/>
</dbReference>
<gene>
    <name evidence="3" type="ORF">GCM10023214_08050</name>
</gene>
<evidence type="ECO:0000259" key="2">
    <source>
        <dbReference type="PROSITE" id="PS50206"/>
    </source>
</evidence>
<dbReference type="PROSITE" id="PS50206">
    <property type="entry name" value="RHODANESE_3"/>
    <property type="match status" value="1"/>
</dbReference>
<dbReference type="EMBL" id="BAABIB010000018">
    <property type="protein sequence ID" value="GAA5154076.1"/>
    <property type="molecule type" value="Genomic_DNA"/>
</dbReference>
<organism evidence="3 4">
    <name type="scientific">Amycolatopsis dongchuanensis</name>
    <dbReference type="NCBI Taxonomy" id="1070866"/>
    <lineage>
        <taxon>Bacteria</taxon>
        <taxon>Bacillati</taxon>
        <taxon>Actinomycetota</taxon>
        <taxon>Actinomycetes</taxon>
        <taxon>Pseudonocardiales</taxon>
        <taxon>Pseudonocardiaceae</taxon>
        <taxon>Amycolatopsis</taxon>
    </lineage>
</organism>
<feature type="domain" description="Rhodanese" evidence="2">
    <location>
        <begin position="363"/>
        <end position="449"/>
    </location>
</feature>
<dbReference type="PANTHER" id="PTHR43084">
    <property type="entry name" value="PERSULFIDE DIOXYGENASE ETHE1"/>
    <property type="match status" value="1"/>
</dbReference>
<dbReference type="InterPro" id="IPR044528">
    <property type="entry name" value="POD-like_MBL-fold"/>
</dbReference>
<dbReference type="SMART" id="SM00450">
    <property type="entry name" value="RHOD"/>
    <property type="match status" value="2"/>
</dbReference>
<dbReference type="InterPro" id="IPR036873">
    <property type="entry name" value="Rhodanese-like_dom_sf"/>
</dbReference>
<dbReference type="InterPro" id="IPR036866">
    <property type="entry name" value="RibonucZ/Hydroxyglut_hydro"/>
</dbReference>
<dbReference type="SMART" id="SM00849">
    <property type="entry name" value="Lactamase_B"/>
    <property type="match status" value="1"/>
</dbReference>
<keyword evidence="1" id="KW-0479">Metal-binding</keyword>
<accession>A0ABP9PY37</accession>
<evidence type="ECO:0000256" key="1">
    <source>
        <dbReference type="ARBA" id="ARBA00022723"/>
    </source>
</evidence>
<dbReference type="CDD" id="cd07724">
    <property type="entry name" value="POD-like_MBL-fold"/>
    <property type="match status" value="1"/>
</dbReference>
<proteinExistence type="predicted"/>